<organism evidence="3 4">
    <name type="scientific">Sphenostylis stenocarpa</name>
    <dbReference type="NCBI Taxonomy" id="92480"/>
    <lineage>
        <taxon>Eukaryota</taxon>
        <taxon>Viridiplantae</taxon>
        <taxon>Streptophyta</taxon>
        <taxon>Embryophyta</taxon>
        <taxon>Tracheophyta</taxon>
        <taxon>Spermatophyta</taxon>
        <taxon>Magnoliopsida</taxon>
        <taxon>eudicotyledons</taxon>
        <taxon>Gunneridae</taxon>
        <taxon>Pentapetalae</taxon>
        <taxon>rosids</taxon>
        <taxon>fabids</taxon>
        <taxon>Fabales</taxon>
        <taxon>Fabaceae</taxon>
        <taxon>Papilionoideae</taxon>
        <taxon>50 kb inversion clade</taxon>
        <taxon>NPAAA clade</taxon>
        <taxon>indigoferoid/millettioid clade</taxon>
        <taxon>Phaseoleae</taxon>
        <taxon>Sphenostylis</taxon>
    </lineage>
</organism>
<dbReference type="AlphaFoldDB" id="A0AA86VW03"/>
<evidence type="ECO:0000313" key="3">
    <source>
        <dbReference type="EMBL" id="CAJ1975444.1"/>
    </source>
</evidence>
<dbReference type="EMBL" id="OY731406">
    <property type="protein sequence ID" value="CAJ1975444.1"/>
    <property type="molecule type" value="Genomic_DNA"/>
</dbReference>
<keyword evidence="4" id="KW-1185">Reference proteome</keyword>
<evidence type="ECO:0000256" key="1">
    <source>
        <dbReference type="ARBA" id="ARBA00038242"/>
    </source>
</evidence>
<dbReference type="InterPro" id="IPR052006">
    <property type="entry name" value="MLP-like"/>
</dbReference>
<reference evidence="3" key="1">
    <citation type="submission" date="2023-10" db="EMBL/GenBank/DDBJ databases">
        <authorList>
            <person name="Domelevo Entfellner J.-B."/>
        </authorList>
    </citation>
    <scope>NUCLEOTIDE SEQUENCE</scope>
</reference>
<dbReference type="Pfam" id="PF00407">
    <property type="entry name" value="Bet_v_1"/>
    <property type="match status" value="1"/>
</dbReference>
<dbReference type="Proteomes" id="UP001189624">
    <property type="component" value="Chromosome 9"/>
</dbReference>
<dbReference type="InterPro" id="IPR000916">
    <property type="entry name" value="Bet_v_I/MLP"/>
</dbReference>
<sequence length="153" mass="17830">MSLSGVISTEVGVHSTAEKWFNLFSKQLHHVQKVAERIHGAKLHQGDEWHTNDSVKHWTYTIDGRVVTCQESIKSVDEKNKRMVFKLFGEDIDKEFKVFNLIFEAIEKNDGSAAIKWSVEYERVNEDVHPPYGYMEFCNKCVKDIDAYLFKEE</sequence>
<evidence type="ECO:0000259" key="2">
    <source>
        <dbReference type="SMART" id="SM01037"/>
    </source>
</evidence>
<gene>
    <name evidence="3" type="ORF">AYBTSS11_LOCUS27569</name>
</gene>
<name>A0AA86VW03_9FABA</name>
<proteinExistence type="inferred from homology"/>
<dbReference type="PANTHER" id="PTHR31338">
    <property type="entry name" value="POLYKETIDE CYCLASE/DEHYDRASE AND LIPID TRANSPORT SUPERFAMILY PROTEIN"/>
    <property type="match status" value="1"/>
</dbReference>
<dbReference type="SUPFAM" id="SSF55961">
    <property type="entry name" value="Bet v1-like"/>
    <property type="match status" value="1"/>
</dbReference>
<dbReference type="InterPro" id="IPR023393">
    <property type="entry name" value="START-like_dom_sf"/>
</dbReference>
<dbReference type="Gene3D" id="3.30.530.20">
    <property type="match status" value="1"/>
</dbReference>
<evidence type="ECO:0000313" key="4">
    <source>
        <dbReference type="Proteomes" id="UP001189624"/>
    </source>
</evidence>
<dbReference type="GO" id="GO:0006952">
    <property type="term" value="P:defense response"/>
    <property type="evidence" value="ECO:0007669"/>
    <property type="project" value="InterPro"/>
</dbReference>
<dbReference type="SMART" id="SM01037">
    <property type="entry name" value="Bet_v_1"/>
    <property type="match status" value="1"/>
</dbReference>
<dbReference type="Gramene" id="rna-AYBTSS11_LOCUS27569">
    <property type="protein sequence ID" value="CAJ1975444.1"/>
    <property type="gene ID" value="gene-AYBTSS11_LOCUS27569"/>
</dbReference>
<comment type="similarity">
    <text evidence="1">Belongs to the MLP family.</text>
</comment>
<accession>A0AA86VW03</accession>
<dbReference type="PANTHER" id="PTHR31338:SF16">
    <property type="entry name" value="POLYKETIDE CYCLASE_DEHYDRASE AND LIPID TRANSPORT SUPERFAMILY PROTEIN"/>
    <property type="match status" value="1"/>
</dbReference>
<protein>
    <recommendedName>
        <fullName evidence="2">Bet v I/Major latex protein domain-containing protein</fullName>
    </recommendedName>
</protein>
<feature type="domain" description="Bet v I/Major latex protein" evidence="2">
    <location>
        <begin position="2"/>
        <end position="152"/>
    </location>
</feature>